<dbReference type="InterPro" id="IPR052169">
    <property type="entry name" value="CW_Biosynth-Accessory"/>
</dbReference>
<dbReference type="AlphaFoldDB" id="A0AAE3ZTY7"/>
<dbReference type="PANTHER" id="PTHR33393">
    <property type="entry name" value="POLYGLUTAMINE SYNTHESIS ACCESSORY PROTEIN RV0574C-RELATED"/>
    <property type="match status" value="1"/>
</dbReference>
<protein>
    <recommendedName>
        <fullName evidence="2">Capsule synthesis protein CapA domain-containing protein</fullName>
    </recommendedName>
</protein>
<dbReference type="PANTHER" id="PTHR33393:SF11">
    <property type="entry name" value="POLYGLUTAMINE SYNTHESIS ACCESSORY PROTEIN RV0574C-RELATED"/>
    <property type="match status" value="1"/>
</dbReference>
<organism evidence="3 4">
    <name type="scientific">Catenuloplanes niger</name>
    <dbReference type="NCBI Taxonomy" id="587534"/>
    <lineage>
        <taxon>Bacteria</taxon>
        <taxon>Bacillati</taxon>
        <taxon>Actinomycetota</taxon>
        <taxon>Actinomycetes</taxon>
        <taxon>Micromonosporales</taxon>
        <taxon>Micromonosporaceae</taxon>
        <taxon>Catenuloplanes</taxon>
    </lineage>
</organism>
<comment type="similarity">
    <text evidence="1">Belongs to the CapA family.</text>
</comment>
<dbReference type="InterPro" id="IPR029052">
    <property type="entry name" value="Metallo-depent_PP-like"/>
</dbReference>
<evidence type="ECO:0000259" key="2">
    <source>
        <dbReference type="SMART" id="SM00854"/>
    </source>
</evidence>
<gene>
    <name evidence="3" type="ORF">J2S44_004055</name>
</gene>
<accession>A0AAE3ZTY7</accession>
<evidence type="ECO:0000256" key="1">
    <source>
        <dbReference type="ARBA" id="ARBA00005662"/>
    </source>
</evidence>
<feature type="domain" description="Capsule synthesis protein CapA" evidence="2">
    <location>
        <begin position="6"/>
        <end position="216"/>
    </location>
</feature>
<dbReference type="RefSeq" id="WP_310416270.1">
    <property type="nucleotide sequence ID" value="NZ_JAVDYC010000001.1"/>
</dbReference>
<dbReference type="SMART" id="SM00854">
    <property type="entry name" value="PGA_cap"/>
    <property type="match status" value="1"/>
</dbReference>
<comment type="caution">
    <text evidence="3">The sequence shown here is derived from an EMBL/GenBank/DDBJ whole genome shotgun (WGS) entry which is preliminary data.</text>
</comment>
<dbReference type="InterPro" id="IPR019079">
    <property type="entry name" value="Capsule_synth_CapA"/>
</dbReference>
<dbReference type="Pfam" id="PF09587">
    <property type="entry name" value="PGA_cap"/>
    <property type="match status" value="1"/>
</dbReference>
<keyword evidence="4" id="KW-1185">Reference proteome</keyword>
<reference evidence="3 4" key="1">
    <citation type="submission" date="2023-07" db="EMBL/GenBank/DDBJ databases">
        <title>Sequencing the genomes of 1000 actinobacteria strains.</title>
        <authorList>
            <person name="Klenk H.-P."/>
        </authorList>
    </citation>
    <scope>NUCLEOTIDE SEQUENCE [LARGE SCALE GENOMIC DNA]</scope>
    <source>
        <strain evidence="3 4">DSM 44711</strain>
    </source>
</reference>
<evidence type="ECO:0000313" key="3">
    <source>
        <dbReference type="EMBL" id="MDR7323805.1"/>
    </source>
</evidence>
<dbReference type="Proteomes" id="UP001183629">
    <property type="component" value="Unassembled WGS sequence"/>
</dbReference>
<dbReference type="EMBL" id="JAVDYC010000001">
    <property type="protein sequence ID" value="MDR7323805.1"/>
    <property type="molecule type" value="Genomic_DNA"/>
</dbReference>
<dbReference type="SUPFAM" id="SSF56300">
    <property type="entry name" value="Metallo-dependent phosphatases"/>
    <property type="match status" value="1"/>
</dbReference>
<proteinExistence type="inferred from homology"/>
<sequence length="290" mass="29458">MLFALVILLAGGLSGVHAISVATAAGTRPLWLGVPPLVPRASVPPAPPRPAGLISIAATGSIAETGRLDGVRALLGADVLTADLTGTMPRKTDIRIIGGYGAEAAEIRGIRVAVLGFPGGAGSDLTAAKRAVTAAARRADLVVVHARLGAPGRYRVAGGVERHRRQSHGDPVRFAHGVVDAGADLVLGHGPGVLRGMEFHRGRLIAYSLGTFAGPGGRTGRYAAAGVLRVTLRADGRWAGGTFTATRPDRAGHPVPDRTAAGLRHVRELSAADFPGTGPVISENGGLTAG</sequence>
<name>A0AAE3ZTY7_9ACTN</name>
<evidence type="ECO:0000313" key="4">
    <source>
        <dbReference type="Proteomes" id="UP001183629"/>
    </source>
</evidence>